<sequence>MSPWNFSPFNKETMQKLKRMQPEEVQNYVNEVMGKMFPPEMQGMNFAKGFNSSSEDSTNALSAKVFETLDYVYVMIPIDDEDWLQKMKLYYTSNQLIIEHIPKSEDKQTITLPAIVRKKGSRATYKDGILEIKIPKNIDMQYSEIDITEKY</sequence>
<evidence type="ECO:0000313" key="2">
    <source>
        <dbReference type="Proteomes" id="UP000307756"/>
    </source>
</evidence>
<comment type="caution">
    <text evidence="1">The sequence shown here is derived from an EMBL/GenBank/DDBJ whole genome shotgun (WGS) entry which is preliminary data.</text>
</comment>
<protein>
    <submittedName>
        <fullName evidence="1">Hsp20/alpha crystallin family protein</fullName>
    </submittedName>
</protein>
<dbReference type="OrthoDB" id="2905328at2"/>
<dbReference type="InterPro" id="IPR008978">
    <property type="entry name" value="HSP20-like_chaperone"/>
</dbReference>
<dbReference type="EMBL" id="SWBM01000001">
    <property type="protein sequence ID" value="TKC19568.1"/>
    <property type="molecule type" value="Genomic_DNA"/>
</dbReference>
<dbReference type="RefSeq" id="WP_136830475.1">
    <property type="nucleotide sequence ID" value="NZ_SWBM01000001.1"/>
</dbReference>
<gene>
    <name evidence="1" type="ORF">FA727_08515</name>
</gene>
<dbReference type="CDD" id="cd06464">
    <property type="entry name" value="ACD_sHsps-like"/>
    <property type="match status" value="1"/>
</dbReference>
<name>A0A4U1DBH5_9BACI</name>
<evidence type="ECO:0000313" key="1">
    <source>
        <dbReference type="EMBL" id="TKC19568.1"/>
    </source>
</evidence>
<proteinExistence type="predicted"/>
<reference evidence="1 2" key="1">
    <citation type="journal article" date="2011" name="J. Microbiol.">
        <title>Bacillus kyonggiensis sp. nov., isolated from soil of a lettuce field.</title>
        <authorList>
            <person name="Dong K."/>
            <person name="Lee S."/>
        </authorList>
    </citation>
    <scope>NUCLEOTIDE SEQUENCE [LARGE SCALE GENOMIC DNA]</scope>
    <source>
        <strain evidence="1 2">NB22</strain>
    </source>
</reference>
<organism evidence="1 2">
    <name type="scientific">Robertmurraya kyonggiensis</name>
    <dbReference type="NCBI Taxonomy" id="1037680"/>
    <lineage>
        <taxon>Bacteria</taxon>
        <taxon>Bacillati</taxon>
        <taxon>Bacillota</taxon>
        <taxon>Bacilli</taxon>
        <taxon>Bacillales</taxon>
        <taxon>Bacillaceae</taxon>
        <taxon>Robertmurraya</taxon>
    </lineage>
</organism>
<accession>A0A4U1DBH5</accession>
<dbReference type="AlphaFoldDB" id="A0A4U1DBH5"/>
<dbReference type="SUPFAM" id="SSF49764">
    <property type="entry name" value="HSP20-like chaperones"/>
    <property type="match status" value="1"/>
</dbReference>
<keyword evidence="2" id="KW-1185">Reference proteome</keyword>
<dbReference type="Gene3D" id="2.60.40.790">
    <property type="match status" value="1"/>
</dbReference>
<dbReference type="Proteomes" id="UP000307756">
    <property type="component" value="Unassembled WGS sequence"/>
</dbReference>